<dbReference type="InterPro" id="IPR044079">
    <property type="entry name" value="Ubl_TBCE"/>
</dbReference>
<dbReference type="AlphaFoldDB" id="A0AAV3PCL1"/>
<dbReference type="GO" id="GO:0005737">
    <property type="term" value="C:cytoplasm"/>
    <property type="evidence" value="ECO:0007669"/>
    <property type="project" value="UniProtKB-SubCell"/>
</dbReference>
<keyword evidence="5" id="KW-0677">Repeat</keyword>
<dbReference type="FunFam" id="2.30.30.190:FF:000016">
    <property type="entry name" value="Tubulin-folding cofactor E"/>
    <property type="match status" value="1"/>
</dbReference>
<protein>
    <submittedName>
        <fullName evidence="9">Chaperone</fullName>
    </submittedName>
</protein>
<reference evidence="9 10" key="1">
    <citation type="submission" date="2024-01" db="EMBL/GenBank/DDBJ databases">
        <title>The complete chloroplast genome sequence of Lithospermum erythrorhizon: insights into the phylogenetic relationship among Boraginaceae species and the maternal lineages of purple gromwells.</title>
        <authorList>
            <person name="Okada T."/>
            <person name="Watanabe K."/>
        </authorList>
    </citation>
    <scope>NUCLEOTIDE SEQUENCE [LARGE SCALE GENOMIC DNA]</scope>
</reference>
<dbReference type="FunFam" id="3.80.10.10:FF:000752">
    <property type="entry name" value="Tubulin-folding cofactor E"/>
    <property type="match status" value="1"/>
</dbReference>
<dbReference type="InterPro" id="IPR001611">
    <property type="entry name" value="Leu-rich_rpt"/>
</dbReference>
<dbReference type="PROSITE" id="PS50245">
    <property type="entry name" value="CAP_GLY_2"/>
    <property type="match status" value="1"/>
</dbReference>
<accession>A0AAV3PCL1</accession>
<evidence type="ECO:0000256" key="7">
    <source>
        <dbReference type="ARBA" id="ARBA00026055"/>
    </source>
</evidence>
<comment type="similarity">
    <text evidence="2">Belongs to the TBCE family.</text>
</comment>
<evidence type="ECO:0000256" key="6">
    <source>
        <dbReference type="ARBA" id="ARBA00023186"/>
    </source>
</evidence>
<dbReference type="PANTHER" id="PTHR46652:SF3">
    <property type="entry name" value="LEUCINE-RICH REPEAT-CONTAINING PROTEIN 9"/>
    <property type="match status" value="1"/>
</dbReference>
<comment type="subcellular location">
    <subcellularLocation>
        <location evidence="1">Cytoplasm</location>
    </subcellularLocation>
</comment>
<dbReference type="PANTHER" id="PTHR46652">
    <property type="entry name" value="LEUCINE-RICH REPEAT AND IQ DOMAIN-CONTAINING PROTEIN 1-RELATED"/>
    <property type="match status" value="1"/>
</dbReference>
<comment type="subunit">
    <text evidence="7">Supercomplex made of cofactors A to E. Cofactors A and D function by capturing and stabilizing tubulin in a quasi-native conformation. Cofactor E binds to the cofactor D-tubulin complex; interaction with cofactor C then causes the release of tubulin polypeptides that are committed to the native state.</text>
</comment>
<evidence type="ECO:0000259" key="8">
    <source>
        <dbReference type="PROSITE" id="PS50245"/>
    </source>
</evidence>
<keyword evidence="6" id="KW-0143">Chaperone</keyword>
<dbReference type="PROSITE" id="PS51450">
    <property type="entry name" value="LRR"/>
    <property type="match status" value="3"/>
</dbReference>
<dbReference type="SUPFAM" id="SSF74924">
    <property type="entry name" value="Cap-Gly domain"/>
    <property type="match status" value="1"/>
</dbReference>
<proteinExistence type="inferred from homology"/>
<dbReference type="SUPFAM" id="SSF54236">
    <property type="entry name" value="Ubiquitin-like"/>
    <property type="match status" value="1"/>
</dbReference>
<dbReference type="InterPro" id="IPR029071">
    <property type="entry name" value="Ubiquitin-like_domsf"/>
</dbReference>
<dbReference type="Gene3D" id="3.80.10.10">
    <property type="entry name" value="Ribonuclease Inhibitor"/>
    <property type="match status" value="3"/>
</dbReference>
<dbReference type="Gene3D" id="2.30.30.190">
    <property type="entry name" value="CAP Gly-rich-like domain"/>
    <property type="match status" value="1"/>
</dbReference>
<dbReference type="CDD" id="cd17044">
    <property type="entry name" value="Ubl_TBCE"/>
    <property type="match status" value="1"/>
</dbReference>
<dbReference type="InterPro" id="IPR036859">
    <property type="entry name" value="CAP-Gly_dom_sf"/>
</dbReference>
<sequence length="537" mass="59571">MSTPTNPTTFLINQRVHSLGNSTKIGTVKYVGNVEGYSGTWVGVDWDDIESGKHDGVQNGVRYFQAKGEKSGSFVRLHSLSSGISLLEALEVRYKGSSTKEEEDEMYVLSANNKRVSIQLLGKDKAQDKMSRFEQLTNAALSYLGVSSSGPSDGIRATIPKLKELDLTGNLLSDWKDISIICQELPELAAINLSNNLMSHDISGMVELNNIRILVLNHTCITWKQVEVLKDYLPDIEELHLMGNNLTEITPTSSSTVQGFDSLRFLNLEDNNISSWDEIVKLSQLKCLTKLFLNKNSLDSIWYPHDKALPEPGNSQDLLEKRCVPFENLSCLLLGGNEIEDLSSTEALNSFPNLIETRLSENPLSDPGRGGVPRYVLIACLAKVKILNSSEISARERKDSEIRYVRLAMSKVHDHPKENKWLHPRFEELKLRHGIEDERMSSKVSGPQKMASGLISISLKCVGASMGEKPTLTKKLPASTTVGKLKNLCESFFKIKSAKPKLFLQEEGSPFPTSLDDDMASLIDVGVNNESTILVDE</sequence>
<evidence type="ECO:0000256" key="3">
    <source>
        <dbReference type="ARBA" id="ARBA00022490"/>
    </source>
</evidence>
<dbReference type="Pfam" id="PF01302">
    <property type="entry name" value="CAP_GLY"/>
    <property type="match status" value="1"/>
</dbReference>
<feature type="domain" description="CAP-Gly" evidence="8">
    <location>
        <begin position="32"/>
        <end position="76"/>
    </location>
</feature>
<dbReference type="EMBL" id="BAABME010001395">
    <property type="protein sequence ID" value="GAA0149380.1"/>
    <property type="molecule type" value="Genomic_DNA"/>
</dbReference>
<evidence type="ECO:0000256" key="2">
    <source>
        <dbReference type="ARBA" id="ARBA00006286"/>
    </source>
</evidence>
<keyword evidence="3" id="KW-0963">Cytoplasm</keyword>
<gene>
    <name evidence="9" type="ORF">LIER_08569</name>
</gene>
<dbReference type="PROSITE" id="PS00845">
    <property type="entry name" value="CAP_GLY_1"/>
    <property type="match status" value="1"/>
</dbReference>
<evidence type="ECO:0000313" key="10">
    <source>
        <dbReference type="Proteomes" id="UP001454036"/>
    </source>
</evidence>
<dbReference type="Gene3D" id="3.10.20.90">
    <property type="entry name" value="Phosphatidylinositol 3-kinase Catalytic Subunit, Chain A, domain 1"/>
    <property type="match status" value="1"/>
</dbReference>
<comment type="caution">
    <text evidence="9">The sequence shown here is derived from an EMBL/GenBank/DDBJ whole genome shotgun (WGS) entry which is preliminary data.</text>
</comment>
<dbReference type="InterPro" id="IPR050836">
    <property type="entry name" value="SDS22/Internalin_LRR"/>
</dbReference>
<dbReference type="SMART" id="SM01052">
    <property type="entry name" value="CAP_GLY"/>
    <property type="match status" value="1"/>
</dbReference>
<keyword evidence="10" id="KW-1185">Reference proteome</keyword>
<evidence type="ECO:0000256" key="5">
    <source>
        <dbReference type="ARBA" id="ARBA00022737"/>
    </source>
</evidence>
<evidence type="ECO:0000256" key="4">
    <source>
        <dbReference type="ARBA" id="ARBA00022614"/>
    </source>
</evidence>
<dbReference type="SUPFAM" id="SSF52058">
    <property type="entry name" value="L domain-like"/>
    <property type="match status" value="1"/>
</dbReference>
<evidence type="ECO:0000256" key="1">
    <source>
        <dbReference type="ARBA" id="ARBA00004496"/>
    </source>
</evidence>
<organism evidence="9 10">
    <name type="scientific">Lithospermum erythrorhizon</name>
    <name type="common">Purple gromwell</name>
    <name type="synonym">Lithospermum officinale var. erythrorhizon</name>
    <dbReference type="NCBI Taxonomy" id="34254"/>
    <lineage>
        <taxon>Eukaryota</taxon>
        <taxon>Viridiplantae</taxon>
        <taxon>Streptophyta</taxon>
        <taxon>Embryophyta</taxon>
        <taxon>Tracheophyta</taxon>
        <taxon>Spermatophyta</taxon>
        <taxon>Magnoliopsida</taxon>
        <taxon>eudicotyledons</taxon>
        <taxon>Gunneridae</taxon>
        <taxon>Pentapetalae</taxon>
        <taxon>asterids</taxon>
        <taxon>lamiids</taxon>
        <taxon>Boraginales</taxon>
        <taxon>Boraginaceae</taxon>
        <taxon>Boraginoideae</taxon>
        <taxon>Lithospermeae</taxon>
        <taxon>Lithospermum</taxon>
    </lineage>
</organism>
<name>A0AAV3PCL1_LITER</name>
<dbReference type="InterPro" id="IPR032675">
    <property type="entry name" value="LRR_dom_sf"/>
</dbReference>
<keyword evidence="4" id="KW-0433">Leucine-rich repeat</keyword>
<dbReference type="InterPro" id="IPR000938">
    <property type="entry name" value="CAP-Gly_domain"/>
</dbReference>
<dbReference type="FunFam" id="3.10.20.90:FF:000187">
    <property type="entry name" value="Tubulin-folding cofactor E"/>
    <property type="match status" value="1"/>
</dbReference>
<dbReference type="Proteomes" id="UP001454036">
    <property type="component" value="Unassembled WGS sequence"/>
</dbReference>
<evidence type="ECO:0000313" key="9">
    <source>
        <dbReference type="EMBL" id="GAA0149380.1"/>
    </source>
</evidence>